<dbReference type="InterPro" id="IPR005546">
    <property type="entry name" value="Autotransporte_beta"/>
</dbReference>
<feature type="domain" description="Autotransporter" evidence="1">
    <location>
        <begin position="235"/>
        <end position="476"/>
    </location>
</feature>
<evidence type="ECO:0000313" key="2">
    <source>
        <dbReference type="EMBL" id="CPR15052.1"/>
    </source>
</evidence>
<organism evidence="2 3">
    <name type="scientific">Candidatus Filomicrobium marinum</name>
    <dbReference type="NCBI Taxonomy" id="1608628"/>
    <lineage>
        <taxon>Bacteria</taxon>
        <taxon>Pseudomonadati</taxon>
        <taxon>Pseudomonadota</taxon>
        <taxon>Alphaproteobacteria</taxon>
        <taxon>Hyphomicrobiales</taxon>
        <taxon>Hyphomicrobiaceae</taxon>
        <taxon>Filomicrobium</taxon>
    </lineage>
</organism>
<sequence length="490" mass="51600">MSAIAQPADAPSQVRLQLKSLAYPVDAEVLYGLSSGPGATSTNVSVATQAGSGARTFLVSHQGTLRITQADAPNLHLENINCEGAVASTDVAARMAVLAIVSEDAVSCTFANSTTVASAPPTDQTATLTQQTLQRTATSIAGSMPATSNRVSERLSASMVRKIPVPQATGQSSNEENQRTSSLQIPLTGTADGNAGNAKFSTALSDLADAKAREQGEKIRDSGLNLQGITVARSRFDGWIEGNAGYVRDSQNNTSDAFSNLALGADYRLNQRWLLGMMGTYNNIDSETIASAPDISGKGWMAGPYAGYKINRQMFVSLKALRGVGETRYFASPDSALTADGLETNRWLLDATLSGNLKSGNWTLSPTAQFSHFAEQGHQVVGGDSTIRAKADSERFLIGPQISYEFAPSQSTRVTPRAAVKALWQTEDISIDEEAMETLKNESLSARVEAGIAVTSPEAKLDFSGSLEGFGGDETSKAATGKATLSVPLN</sequence>
<dbReference type="SUPFAM" id="SSF103515">
    <property type="entry name" value="Autotransporter"/>
    <property type="match status" value="1"/>
</dbReference>
<dbReference type="AlphaFoldDB" id="A0A0D6J9N7"/>
<dbReference type="KEGG" id="fiy:BN1229_v1_0188"/>
<dbReference type="InterPro" id="IPR036709">
    <property type="entry name" value="Autotransporte_beta_dom_sf"/>
</dbReference>
<protein>
    <recommendedName>
        <fullName evidence="1">Autotransporter domain-containing protein</fullName>
    </recommendedName>
</protein>
<dbReference type="Gene3D" id="2.40.128.130">
    <property type="entry name" value="Autotransporter beta-domain"/>
    <property type="match status" value="1"/>
</dbReference>
<gene>
    <name evidence="2" type="ORF">YBN1229_v1_0188</name>
</gene>
<dbReference type="Pfam" id="PF03797">
    <property type="entry name" value="Autotransporter"/>
    <property type="match status" value="1"/>
</dbReference>
<accession>A0A0D6J9N7</accession>
<reference evidence="3" key="1">
    <citation type="submission" date="2015-02" db="EMBL/GenBank/DDBJ databases">
        <authorList>
            <person name="Chooi Y.-H."/>
        </authorList>
    </citation>
    <scope>NUCLEOTIDE SEQUENCE [LARGE SCALE GENOMIC DNA]</scope>
    <source>
        <strain evidence="3">strain Y</strain>
    </source>
</reference>
<proteinExistence type="predicted"/>
<evidence type="ECO:0000259" key="1">
    <source>
        <dbReference type="SMART" id="SM00869"/>
    </source>
</evidence>
<name>A0A0D6J9N7_9HYPH</name>
<evidence type="ECO:0000313" key="3">
    <source>
        <dbReference type="Proteomes" id="UP000033187"/>
    </source>
</evidence>
<dbReference type="SMART" id="SM00869">
    <property type="entry name" value="Autotransporter"/>
    <property type="match status" value="1"/>
</dbReference>
<keyword evidence="3" id="KW-1185">Reference proteome</keyword>
<dbReference type="EMBL" id="LN829119">
    <property type="protein sequence ID" value="CPR15052.1"/>
    <property type="molecule type" value="Genomic_DNA"/>
</dbReference>
<dbReference type="Proteomes" id="UP000033187">
    <property type="component" value="Chromosome 1"/>
</dbReference>
<dbReference type="KEGG" id="fil:BN1229_v1_0184"/>
<dbReference type="RefSeq" id="WP_046475562.1">
    <property type="nucleotide sequence ID" value="NZ_LN829118.1"/>
</dbReference>